<dbReference type="RefSeq" id="XP_067919016.1">
    <property type="nucleotide sequence ID" value="XM_068069008.1"/>
</dbReference>
<dbReference type="VEuPathDB" id="ToxoDB:CSUI_008889"/>
<feature type="non-terminal residue" evidence="2">
    <location>
        <position position="1"/>
    </location>
</feature>
<feature type="compositionally biased region" description="Basic and acidic residues" evidence="1">
    <location>
        <begin position="50"/>
        <end position="62"/>
    </location>
</feature>
<gene>
    <name evidence="2" type="ORF">CSUI_008889</name>
</gene>
<dbReference type="EMBL" id="MIGC01005120">
    <property type="protein sequence ID" value="PHJ17291.1"/>
    <property type="molecule type" value="Genomic_DNA"/>
</dbReference>
<sequence>PPPPHSRITTSPFSQEEGQLQVPPPPPVSSSSSPKNPAYLYRGIPSKTSSTREECNSLHVDRGSNSPPSSYARHPEELQDPSNPHDPLLSPSPHTLLPPPVSSPSADFSSPYYMQHSKGFNYSIATTPGSEQPLSRSLPSGGKMTTEEAAEVLASIPESINLFDGFTEAHKLLTGKTARLLHQRSSREDLQAVIQHLSSTVKKKKVPPGTVPLAAAQAIASHHSSRSNSLQKASSLKSAGREARGGEGDLLQLTTDEANKNRRGSGSGRRRRSSRQNPSSTNSNSSRRTSRSSGPAAGGGMTATTTTTHTSTGRANPSVASTHPNLTP</sequence>
<feature type="compositionally biased region" description="Low complexity" evidence="1">
    <location>
        <begin position="302"/>
        <end position="313"/>
    </location>
</feature>
<feature type="compositionally biased region" description="Low complexity" evidence="1">
    <location>
        <begin position="81"/>
        <end position="95"/>
    </location>
</feature>
<dbReference type="AlphaFoldDB" id="A0A2C6JKN5"/>
<comment type="caution">
    <text evidence="2">The sequence shown here is derived from an EMBL/GenBank/DDBJ whole genome shotgun (WGS) entry which is preliminary data.</text>
</comment>
<feature type="region of interest" description="Disordered" evidence="1">
    <location>
        <begin position="1"/>
        <end position="145"/>
    </location>
</feature>
<feature type="non-terminal residue" evidence="2">
    <location>
        <position position="328"/>
    </location>
</feature>
<feature type="compositionally biased region" description="Polar residues" evidence="1">
    <location>
        <begin position="7"/>
        <end position="18"/>
    </location>
</feature>
<name>A0A2C6JKN5_9APIC</name>
<accession>A0A2C6JKN5</accession>
<feature type="compositionally biased region" description="Polar residues" evidence="1">
    <location>
        <begin position="314"/>
        <end position="328"/>
    </location>
</feature>
<evidence type="ECO:0000313" key="2">
    <source>
        <dbReference type="EMBL" id="PHJ17291.1"/>
    </source>
</evidence>
<feature type="compositionally biased region" description="Low complexity" evidence="1">
    <location>
        <begin position="275"/>
        <end position="295"/>
    </location>
</feature>
<feature type="region of interest" description="Disordered" evidence="1">
    <location>
        <begin position="217"/>
        <end position="328"/>
    </location>
</feature>
<reference evidence="2 3" key="1">
    <citation type="journal article" date="2017" name="Int. J. Parasitol.">
        <title>The genome of the protozoan parasite Cystoisospora suis and a reverse vaccinology approach to identify vaccine candidates.</title>
        <authorList>
            <person name="Palmieri N."/>
            <person name="Shrestha A."/>
            <person name="Ruttkowski B."/>
            <person name="Beck T."/>
            <person name="Vogl C."/>
            <person name="Tomley F."/>
            <person name="Blake D.P."/>
            <person name="Joachim A."/>
        </authorList>
    </citation>
    <scope>NUCLEOTIDE SEQUENCE [LARGE SCALE GENOMIC DNA]</scope>
    <source>
        <strain evidence="2 3">Wien I</strain>
    </source>
</reference>
<keyword evidence="3" id="KW-1185">Reference proteome</keyword>
<proteinExistence type="predicted"/>
<organism evidence="2 3">
    <name type="scientific">Cystoisospora suis</name>
    <dbReference type="NCBI Taxonomy" id="483139"/>
    <lineage>
        <taxon>Eukaryota</taxon>
        <taxon>Sar</taxon>
        <taxon>Alveolata</taxon>
        <taxon>Apicomplexa</taxon>
        <taxon>Conoidasida</taxon>
        <taxon>Coccidia</taxon>
        <taxon>Eucoccidiorida</taxon>
        <taxon>Eimeriorina</taxon>
        <taxon>Sarcocystidae</taxon>
        <taxon>Cystoisospora</taxon>
    </lineage>
</organism>
<evidence type="ECO:0000256" key="1">
    <source>
        <dbReference type="SAM" id="MobiDB-lite"/>
    </source>
</evidence>
<dbReference type="GeneID" id="94432219"/>
<feature type="compositionally biased region" description="Polar residues" evidence="1">
    <location>
        <begin position="228"/>
        <end position="237"/>
    </location>
</feature>
<dbReference type="Proteomes" id="UP000221165">
    <property type="component" value="Unassembled WGS sequence"/>
</dbReference>
<evidence type="ECO:0000313" key="3">
    <source>
        <dbReference type="Proteomes" id="UP000221165"/>
    </source>
</evidence>
<protein>
    <submittedName>
        <fullName evidence="2">Uncharacterized protein</fullName>
    </submittedName>
</protein>
<feature type="compositionally biased region" description="Polar residues" evidence="1">
    <location>
        <begin position="118"/>
        <end position="138"/>
    </location>
</feature>